<accession>A0A9E8VBH8</accession>
<sequence>MKVSYCGEYLGLPKEEFDIRIHGLKGIKEIQMFGSFSDDIVITKGWKRKIVKNVINGRVFEIETDETDVIYLGLPFEFRDKCIGGDKQKLAQALKCLFRK</sequence>
<keyword evidence="2" id="KW-1185">Reference proteome</keyword>
<reference evidence="1 2" key="1">
    <citation type="submission" date="2022-10" db="EMBL/GenBank/DDBJ databases">
        <title>Evolutionary Diversification of Methanotrophic Ca. Methanophagales (ANME-1) and Their Expansive Virome.</title>
        <authorList>
            <person name="Laso-Perez R."/>
            <person name="Wu F."/>
            <person name="Cremiere A."/>
            <person name="Speth D.R."/>
            <person name="Magyar J.S."/>
            <person name="Krupovic M."/>
            <person name="Orphan V.J."/>
        </authorList>
    </citation>
    <scope>NUCLEOTIDE SEQUENCE [LARGE SCALE GENOMIC DNA]</scope>
</reference>
<gene>
    <name evidence="1" type="ORF">LDLAKGPJ_00054</name>
</gene>
<organism evidence="1 2">
    <name type="scientific">Methanophagales virus GBV301</name>
    <dbReference type="NCBI Taxonomy" id="2999280"/>
    <lineage>
        <taxon>Viruses</taxon>
        <taxon>Duplodnaviria</taxon>
        <taxon>Heunggongvirae</taxon>
        <taxon>Uroviricota</taxon>
        <taxon>Caudoviricetes</taxon>
        <taxon>Nakonvirales</taxon>
        <taxon>Ekchuahviridae</taxon>
        <taxon>Kukulkanvirus</taxon>
        <taxon>Kukulkanvirus guaymasense</taxon>
    </lineage>
</organism>
<evidence type="ECO:0000313" key="1">
    <source>
        <dbReference type="EMBL" id="WAE39478.1"/>
    </source>
</evidence>
<dbReference type="Proteomes" id="UP001156259">
    <property type="component" value="Segment"/>
</dbReference>
<evidence type="ECO:0000313" key="2">
    <source>
        <dbReference type="Proteomes" id="UP001156259"/>
    </source>
</evidence>
<proteinExistence type="predicted"/>
<protein>
    <submittedName>
        <fullName evidence="1">Uncharacterized protein</fullName>
    </submittedName>
</protein>
<name>A0A9E8VBH8_9CAUD</name>
<dbReference type="EMBL" id="OP880252">
    <property type="protein sequence ID" value="WAE39478.1"/>
    <property type="molecule type" value="Genomic_DNA"/>
</dbReference>